<keyword evidence="2" id="KW-1133">Transmembrane helix</keyword>
<dbReference type="AlphaFoldDB" id="J3PAE5"/>
<reference evidence="4" key="5">
    <citation type="submission" date="2018-04" db="UniProtKB">
        <authorList>
            <consortium name="EnsemblFungi"/>
        </authorList>
    </citation>
    <scope>IDENTIFICATION</scope>
    <source>
        <strain evidence="4">R3-111a-1</strain>
    </source>
</reference>
<feature type="region of interest" description="Disordered" evidence="1">
    <location>
        <begin position="768"/>
        <end position="868"/>
    </location>
</feature>
<dbReference type="VEuPathDB" id="FungiDB:GGTG_10471"/>
<reference evidence="5" key="1">
    <citation type="submission" date="2010-07" db="EMBL/GenBank/DDBJ databases">
        <title>The genome sequence of Gaeumannomyces graminis var. tritici strain R3-111a-1.</title>
        <authorList>
            <consortium name="The Broad Institute Genome Sequencing Platform"/>
            <person name="Ma L.-J."/>
            <person name="Dead R."/>
            <person name="Young S."/>
            <person name="Zeng Q."/>
            <person name="Koehrsen M."/>
            <person name="Alvarado L."/>
            <person name="Berlin A."/>
            <person name="Chapman S.B."/>
            <person name="Chen Z."/>
            <person name="Freedman E."/>
            <person name="Gellesch M."/>
            <person name="Goldberg J."/>
            <person name="Griggs A."/>
            <person name="Gujja S."/>
            <person name="Heilman E.R."/>
            <person name="Heiman D."/>
            <person name="Hepburn T."/>
            <person name="Howarth C."/>
            <person name="Jen D."/>
            <person name="Larson L."/>
            <person name="Mehta T."/>
            <person name="Neiman D."/>
            <person name="Pearson M."/>
            <person name="Roberts A."/>
            <person name="Saif S."/>
            <person name="Shea T."/>
            <person name="Shenoy N."/>
            <person name="Sisk P."/>
            <person name="Stolte C."/>
            <person name="Sykes S."/>
            <person name="Walk T."/>
            <person name="White J."/>
            <person name="Yandava C."/>
            <person name="Haas B."/>
            <person name="Nusbaum C."/>
            <person name="Birren B."/>
        </authorList>
    </citation>
    <scope>NUCLEOTIDE SEQUENCE [LARGE SCALE GENOMIC DNA]</scope>
    <source>
        <strain evidence="5">R3-111a-1</strain>
    </source>
</reference>
<evidence type="ECO:0000313" key="4">
    <source>
        <dbReference type="EnsemblFungi" id="EJT71211"/>
    </source>
</evidence>
<keyword evidence="2" id="KW-0472">Membrane</keyword>
<feature type="transmembrane region" description="Helical" evidence="2">
    <location>
        <begin position="188"/>
        <end position="211"/>
    </location>
</feature>
<dbReference type="GeneID" id="20350929"/>
<feature type="transmembrane region" description="Helical" evidence="2">
    <location>
        <begin position="688"/>
        <end position="710"/>
    </location>
</feature>
<dbReference type="HOGENOM" id="CLU_015639_1_0_1"/>
<evidence type="ECO:0000256" key="1">
    <source>
        <dbReference type="SAM" id="MobiDB-lite"/>
    </source>
</evidence>
<gene>
    <name evidence="4" type="primary">20350929</name>
    <name evidence="3" type="ORF">GGTG_10471</name>
</gene>
<name>J3PAE5_GAET3</name>
<accession>J3PAE5</accession>
<feature type="compositionally biased region" description="Basic and acidic residues" evidence="1">
    <location>
        <begin position="828"/>
        <end position="840"/>
    </location>
</feature>
<keyword evidence="5" id="KW-1185">Reference proteome</keyword>
<sequence>MIQGADSPVGNRHSALPPSPLRARGAPPSPSPRQAHVDDPDLPFIDDAAEPSRARPGLKRSLGVLKVLVICGGTLAIFALVGFLAFIWKNANDATFETSPSPPTTLWRRLLNSGRLLQIITVSTVMLRFLAALQVGVMTQMLSSLVLERGGCSLKDLALLSLMRAETSGPFGEITFAIWRQRGLANRVLGALLFLLLIVSGVTQFSSTLLVTDISTVKVLDDYNISNISVALQTSTTEFYGTQTGSYWATRPPAYPRFAEDPGSPVQGEDYYDTGTTIRAFLPVDSSSQRTAMRSYEGVTSAFDARVVCVRPQLTVTSFNYTNMLHLEGTISWNDKYEGVQRYVPRGGVADAPSFSCKASSGFIEPNVTRSPEASSHVFMCVVGNRVGFIDGKMRPDFNHDAFGFNALGSDTLGSDSLGSDSLGFDAATDSETSAGPASNLYGKGGADGYLLFNMLSSLQLWIPYMKEDGFRKYSMQPSHPLTESNSSGMWQSLRLDGSDLGIDATLCFINSIDQYYHITADSPRDGQEPAAGRDAKTGEYVSEAARDFLGATLQPRTPEERGLLRLHPQSNWTAASAETRSTFGPKQLYEAWTMARSSEKQTTSLDHEYVTTTASGESIFVPHRGHSRLFQSVMAHTGNNAALGLQALFTGLMQMAYYDVLPECELKVATTTLFSKAVLIPNKWDGFYIFCGVFAAHLVLMLVITAMFLGETRMSFLGSAWPAVAQVVAGIAELDVREFKDKTDDEVKEDLRRRPDGPPVFIRSLAVEQHKEGEEAEESGYEGSRNSSAGSLRRVSLERPPAGLHSHVDGRAAQGGGEAERSVYGGPHRDNTDSLRRVSLETSPARSYSHVGRRAARGQGGDGSQWV</sequence>
<evidence type="ECO:0000256" key="2">
    <source>
        <dbReference type="SAM" id="Phobius"/>
    </source>
</evidence>
<dbReference type="RefSeq" id="XP_009226608.1">
    <property type="nucleotide sequence ID" value="XM_009228344.1"/>
</dbReference>
<dbReference type="eggNOG" id="ENOG502S4EJ">
    <property type="taxonomic scope" value="Eukaryota"/>
</dbReference>
<feature type="compositionally biased region" description="Gly residues" evidence="1">
    <location>
        <begin position="859"/>
        <end position="868"/>
    </location>
</feature>
<protein>
    <submittedName>
        <fullName evidence="3 4">Uncharacterized protein</fullName>
    </submittedName>
</protein>
<reference evidence="4" key="4">
    <citation type="journal article" date="2015" name="G3 (Bethesda)">
        <title>Genome sequences of three phytopathogenic species of the Magnaporthaceae family of fungi.</title>
        <authorList>
            <person name="Okagaki L.H."/>
            <person name="Nunes C.C."/>
            <person name="Sailsbery J."/>
            <person name="Clay B."/>
            <person name="Brown D."/>
            <person name="John T."/>
            <person name="Oh Y."/>
            <person name="Young N."/>
            <person name="Fitzgerald M."/>
            <person name="Haas B.J."/>
            <person name="Zeng Q."/>
            <person name="Young S."/>
            <person name="Adiconis X."/>
            <person name="Fan L."/>
            <person name="Levin J.Z."/>
            <person name="Mitchell T.K."/>
            <person name="Okubara P.A."/>
            <person name="Farman M.L."/>
            <person name="Kohn L.M."/>
            <person name="Birren B."/>
            <person name="Ma L.-J."/>
            <person name="Dean R.A."/>
        </authorList>
    </citation>
    <scope>NUCLEOTIDE SEQUENCE</scope>
    <source>
        <strain evidence="4">R3-111a-1</strain>
    </source>
</reference>
<dbReference type="OrthoDB" id="5428040at2759"/>
<feature type="transmembrane region" description="Helical" evidence="2">
    <location>
        <begin position="116"/>
        <end position="137"/>
    </location>
</feature>
<evidence type="ECO:0000313" key="5">
    <source>
        <dbReference type="Proteomes" id="UP000006039"/>
    </source>
</evidence>
<reference evidence="3" key="3">
    <citation type="submission" date="2010-09" db="EMBL/GenBank/DDBJ databases">
        <title>Annotation of Gaeumannomyces graminis var. tritici R3-111a-1.</title>
        <authorList>
            <consortium name="The Broad Institute Genome Sequencing Platform"/>
            <person name="Ma L.-J."/>
            <person name="Dead R."/>
            <person name="Young S.K."/>
            <person name="Zeng Q."/>
            <person name="Gargeya S."/>
            <person name="Fitzgerald M."/>
            <person name="Haas B."/>
            <person name="Abouelleil A."/>
            <person name="Alvarado L."/>
            <person name="Arachchi H.M."/>
            <person name="Berlin A."/>
            <person name="Brown A."/>
            <person name="Chapman S.B."/>
            <person name="Chen Z."/>
            <person name="Dunbar C."/>
            <person name="Freedman E."/>
            <person name="Gearin G."/>
            <person name="Gellesch M."/>
            <person name="Goldberg J."/>
            <person name="Griggs A."/>
            <person name="Gujja S."/>
            <person name="Heiman D."/>
            <person name="Howarth C."/>
            <person name="Larson L."/>
            <person name="Lui A."/>
            <person name="MacDonald P.J.P."/>
            <person name="Mehta T."/>
            <person name="Montmayeur A."/>
            <person name="Murphy C."/>
            <person name="Neiman D."/>
            <person name="Pearson M."/>
            <person name="Priest M."/>
            <person name="Roberts A."/>
            <person name="Saif S."/>
            <person name="Shea T."/>
            <person name="Shenoy N."/>
            <person name="Sisk P."/>
            <person name="Stolte C."/>
            <person name="Sykes S."/>
            <person name="Yandava C."/>
            <person name="Wortman J."/>
            <person name="Nusbaum C."/>
            <person name="Birren B."/>
        </authorList>
    </citation>
    <scope>NUCLEOTIDE SEQUENCE</scope>
    <source>
        <strain evidence="3">R3-111a-1</strain>
    </source>
</reference>
<dbReference type="Proteomes" id="UP000006039">
    <property type="component" value="Unassembled WGS sequence"/>
</dbReference>
<reference evidence="3" key="2">
    <citation type="submission" date="2010-07" db="EMBL/GenBank/DDBJ databases">
        <authorList>
            <consortium name="The Broad Institute Genome Sequencing Platform"/>
            <consortium name="Broad Institute Genome Sequencing Center for Infectious Disease"/>
            <person name="Ma L.-J."/>
            <person name="Dead R."/>
            <person name="Young S."/>
            <person name="Zeng Q."/>
            <person name="Koehrsen M."/>
            <person name="Alvarado L."/>
            <person name="Berlin A."/>
            <person name="Chapman S.B."/>
            <person name="Chen Z."/>
            <person name="Freedman E."/>
            <person name="Gellesch M."/>
            <person name="Goldberg J."/>
            <person name="Griggs A."/>
            <person name="Gujja S."/>
            <person name="Heilman E.R."/>
            <person name="Heiman D."/>
            <person name="Hepburn T."/>
            <person name="Howarth C."/>
            <person name="Jen D."/>
            <person name="Larson L."/>
            <person name="Mehta T."/>
            <person name="Neiman D."/>
            <person name="Pearson M."/>
            <person name="Roberts A."/>
            <person name="Saif S."/>
            <person name="Shea T."/>
            <person name="Shenoy N."/>
            <person name="Sisk P."/>
            <person name="Stolte C."/>
            <person name="Sykes S."/>
            <person name="Walk T."/>
            <person name="White J."/>
            <person name="Yandava C."/>
            <person name="Haas B."/>
            <person name="Nusbaum C."/>
            <person name="Birren B."/>
        </authorList>
    </citation>
    <scope>NUCLEOTIDE SEQUENCE</scope>
    <source>
        <strain evidence="3">R3-111a-1</strain>
    </source>
</reference>
<organism evidence="3">
    <name type="scientific">Gaeumannomyces tritici (strain R3-111a-1)</name>
    <name type="common">Wheat and barley take-all root rot fungus</name>
    <name type="synonym">Gaeumannomyces graminis var. tritici</name>
    <dbReference type="NCBI Taxonomy" id="644352"/>
    <lineage>
        <taxon>Eukaryota</taxon>
        <taxon>Fungi</taxon>
        <taxon>Dikarya</taxon>
        <taxon>Ascomycota</taxon>
        <taxon>Pezizomycotina</taxon>
        <taxon>Sordariomycetes</taxon>
        <taxon>Sordariomycetidae</taxon>
        <taxon>Magnaporthales</taxon>
        <taxon>Magnaporthaceae</taxon>
        <taxon>Gaeumannomyces</taxon>
    </lineage>
</organism>
<dbReference type="EMBL" id="GL385400">
    <property type="protein sequence ID" value="EJT71211.1"/>
    <property type="molecule type" value="Genomic_DNA"/>
</dbReference>
<dbReference type="EnsemblFungi" id="EJT71211">
    <property type="protein sequence ID" value="EJT71211"/>
    <property type="gene ID" value="GGTG_10471"/>
</dbReference>
<feature type="region of interest" description="Disordered" evidence="1">
    <location>
        <begin position="1"/>
        <end position="50"/>
    </location>
</feature>
<feature type="transmembrane region" description="Helical" evidence="2">
    <location>
        <begin position="63"/>
        <end position="88"/>
    </location>
</feature>
<evidence type="ECO:0000313" key="3">
    <source>
        <dbReference type="EMBL" id="EJT71211.1"/>
    </source>
</evidence>
<keyword evidence="2" id="KW-0812">Transmembrane</keyword>
<proteinExistence type="predicted"/>